<accession>A0A917M7E0</accession>
<dbReference type="AlphaFoldDB" id="A0A917M7E0"/>
<dbReference type="Proteomes" id="UP000600247">
    <property type="component" value="Unassembled WGS sequence"/>
</dbReference>
<dbReference type="PANTHER" id="PTHR43798:SF20">
    <property type="entry name" value="2-SUCCINYL-6-HYDROXY-2,4-CYCLOHEXADIENE-1-CARBOXYLATE SYNTHASE-RELATED"/>
    <property type="match status" value="1"/>
</dbReference>
<comment type="caution">
    <text evidence="2">The sequence shown here is derived from an EMBL/GenBank/DDBJ whole genome shotgun (WGS) entry which is preliminary data.</text>
</comment>
<protein>
    <submittedName>
        <fullName evidence="2">Alpha/beta hydrolase</fullName>
    </submittedName>
</protein>
<dbReference type="PRINTS" id="PR00111">
    <property type="entry name" value="ABHYDROLASE"/>
</dbReference>
<dbReference type="SUPFAM" id="SSF53474">
    <property type="entry name" value="alpha/beta-Hydrolases"/>
    <property type="match status" value="1"/>
</dbReference>
<dbReference type="EMBL" id="BMHY01000010">
    <property type="protein sequence ID" value="GGG82433.1"/>
    <property type="molecule type" value="Genomic_DNA"/>
</dbReference>
<dbReference type="InterPro" id="IPR000073">
    <property type="entry name" value="AB_hydrolase_1"/>
</dbReference>
<keyword evidence="3" id="KW-1185">Reference proteome</keyword>
<dbReference type="Gene3D" id="3.40.50.1820">
    <property type="entry name" value="alpha/beta hydrolase"/>
    <property type="match status" value="1"/>
</dbReference>
<dbReference type="PRINTS" id="PR00412">
    <property type="entry name" value="EPOXHYDRLASE"/>
</dbReference>
<dbReference type="GO" id="GO:0016020">
    <property type="term" value="C:membrane"/>
    <property type="evidence" value="ECO:0007669"/>
    <property type="project" value="TreeGrafter"/>
</dbReference>
<dbReference type="InterPro" id="IPR050266">
    <property type="entry name" value="AB_hydrolase_sf"/>
</dbReference>
<dbReference type="Pfam" id="PF00561">
    <property type="entry name" value="Abhydrolase_1"/>
    <property type="match status" value="1"/>
</dbReference>
<dbReference type="RefSeq" id="WP_188891589.1">
    <property type="nucleotide sequence ID" value="NZ_BMHY01000010.1"/>
</dbReference>
<dbReference type="PANTHER" id="PTHR43798">
    <property type="entry name" value="MONOACYLGLYCEROL LIPASE"/>
    <property type="match status" value="1"/>
</dbReference>
<evidence type="ECO:0000259" key="1">
    <source>
        <dbReference type="Pfam" id="PF00561"/>
    </source>
</evidence>
<keyword evidence="2" id="KW-0378">Hydrolase</keyword>
<gene>
    <name evidence="2" type="ORF">GCM10010918_44760</name>
</gene>
<proteinExistence type="predicted"/>
<feature type="domain" description="AB hydrolase-1" evidence="1">
    <location>
        <begin position="32"/>
        <end position="259"/>
    </location>
</feature>
<dbReference type="InterPro" id="IPR000639">
    <property type="entry name" value="Epox_hydrolase-like"/>
</dbReference>
<organism evidence="2 3">
    <name type="scientific">Paenibacillus radicis</name>
    <name type="common">ex Gao et al. 2016</name>
    <dbReference type="NCBI Taxonomy" id="1737354"/>
    <lineage>
        <taxon>Bacteria</taxon>
        <taxon>Bacillati</taxon>
        <taxon>Bacillota</taxon>
        <taxon>Bacilli</taxon>
        <taxon>Bacillales</taxon>
        <taxon>Paenibacillaceae</taxon>
        <taxon>Paenibacillus</taxon>
    </lineage>
</organism>
<evidence type="ECO:0000313" key="2">
    <source>
        <dbReference type="EMBL" id="GGG82433.1"/>
    </source>
</evidence>
<dbReference type="GO" id="GO:0016787">
    <property type="term" value="F:hydrolase activity"/>
    <property type="evidence" value="ECO:0007669"/>
    <property type="project" value="UniProtKB-KW"/>
</dbReference>
<dbReference type="InterPro" id="IPR029058">
    <property type="entry name" value="AB_hydrolase_fold"/>
</dbReference>
<sequence>MSKKSIAQHQVRLGNGIELAYYDSGEQEPGKPALVLLHGFCGSSAYWERVVARLAQHARIIAPDLRGQGNSPAAGEEAYTMELYADDLAGMLEHLNIPRVTLLGHSLGGYVTLAFADRYPDKLQAFGLVHSTPFPDSEAAKGNRDKAVAAIRKDGIVPFVDGLVPKLFAPESLESRAEQVGRAKEIGYGTSEAGAIGAALGMKERPDRNVILAETNLPLLLLAGELDAIIPVEKTLVVDGNNVTQVILKGAGHMGMLEQPDAFVQAVTGFLNK</sequence>
<name>A0A917M7E0_9BACL</name>
<reference evidence="2 3" key="1">
    <citation type="journal article" date="2014" name="Int. J. Syst. Evol. Microbiol.">
        <title>Complete genome sequence of Corynebacterium casei LMG S-19264T (=DSM 44701T), isolated from a smear-ripened cheese.</title>
        <authorList>
            <consortium name="US DOE Joint Genome Institute (JGI-PGF)"/>
            <person name="Walter F."/>
            <person name="Albersmeier A."/>
            <person name="Kalinowski J."/>
            <person name="Ruckert C."/>
        </authorList>
    </citation>
    <scope>NUCLEOTIDE SEQUENCE [LARGE SCALE GENOMIC DNA]</scope>
    <source>
        <strain evidence="2 3">CGMCC 1.15286</strain>
    </source>
</reference>
<evidence type="ECO:0000313" key="3">
    <source>
        <dbReference type="Proteomes" id="UP000600247"/>
    </source>
</evidence>